<gene>
    <name evidence="7" type="ORF">AFUS01_LOCUS36863</name>
</gene>
<evidence type="ECO:0000313" key="7">
    <source>
        <dbReference type="EMBL" id="CAG7826828.1"/>
    </source>
</evidence>
<dbReference type="GO" id="GO:0052689">
    <property type="term" value="F:carboxylic ester hydrolase activity"/>
    <property type="evidence" value="ECO:0007669"/>
    <property type="project" value="UniProtKB-KW"/>
</dbReference>
<keyword evidence="8" id="KW-1185">Reference proteome</keyword>
<feature type="domain" description="Carboxylesterase type B" evidence="6">
    <location>
        <begin position="20"/>
        <end position="336"/>
    </location>
</feature>
<dbReference type="OrthoDB" id="19653at2759"/>
<evidence type="ECO:0000256" key="5">
    <source>
        <dbReference type="SAM" id="SignalP"/>
    </source>
</evidence>
<dbReference type="AlphaFoldDB" id="A0A8J2PMQ9"/>
<evidence type="ECO:0000313" key="8">
    <source>
        <dbReference type="Proteomes" id="UP000708208"/>
    </source>
</evidence>
<reference evidence="7" key="1">
    <citation type="submission" date="2021-06" db="EMBL/GenBank/DDBJ databases">
        <authorList>
            <person name="Hodson N. C."/>
            <person name="Mongue J. A."/>
            <person name="Jaron S. K."/>
        </authorList>
    </citation>
    <scope>NUCLEOTIDE SEQUENCE</scope>
</reference>
<dbReference type="Proteomes" id="UP000708208">
    <property type="component" value="Unassembled WGS sequence"/>
</dbReference>
<keyword evidence="4" id="KW-0325">Glycoprotein</keyword>
<protein>
    <recommendedName>
        <fullName evidence="6">Carboxylesterase type B domain-containing protein</fullName>
    </recommendedName>
</protein>
<keyword evidence="5" id="KW-0732">Signal</keyword>
<evidence type="ECO:0000256" key="2">
    <source>
        <dbReference type="ARBA" id="ARBA00022487"/>
    </source>
</evidence>
<evidence type="ECO:0000256" key="4">
    <source>
        <dbReference type="ARBA" id="ARBA00023180"/>
    </source>
</evidence>
<comment type="similarity">
    <text evidence="1">Belongs to the type-B carboxylesterase/lipase family.</text>
</comment>
<dbReference type="PANTHER" id="PTHR43142">
    <property type="entry name" value="CARBOXYLIC ESTER HYDROLASE"/>
    <property type="match status" value="1"/>
</dbReference>
<dbReference type="Pfam" id="PF00135">
    <property type="entry name" value="COesterase"/>
    <property type="match status" value="1"/>
</dbReference>
<evidence type="ECO:0000256" key="3">
    <source>
        <dbReference type="ARBA" id="ARBA00022801"/>
    </source>
</evidence>
<dbReference type="EMBL" id="CAJVCH010541283">
    <property type="protein sequence ID" value="CAG7826828.1"/>
    <property type="molecule type" value="Genomic_DNA"/>
</dbReference>
<name>A0A8J2PMQ9_9HEXA</name>
<dbReference type="PANTHER" id="PTHR43142:SF1">
    <property type="entry name" value="CARBOXYLIC ESTER HYDROLASE"/>
    <property type="match status" value="1"/>
</dbReference>
<feature type="chain" id="PRO_5035173781" description="Carboxylesterase type B domain-containing protein" evidence="5">
    <location>
        <begin position="20"/>
        <end position="353"/>
    </location>
</feature>
<sequence length="353" mass="38866">MKLGILSILSTLVLTSAQADQIISTDSGKVQGSTAISRDGRTFYQFLGISYAKAERFQPPVNPDPWQEVRDSTKQGPVCPQIQSNFDDSAPKVFLGSEDCLNLNVFSPRLPKPDQAKVLLPVMVWFHGGGGDVDGAMNYDPQYYMDTDIVLVTFNSRLGFLGYLNLGNELASGNQRLKDQVLLLKWVQKNIENFGGDPARVTLNGVDSGAAEVSYHILSPMSKGLFAGAISQQGNALMPHIFIRNPIYQAKRFGTQVGCALESREGLLECLNGKRPEDLVLSFNRWTSDITENEFLKFGPSIEYIDSEKAFLSDNPFVLLKEGKIANKVPWLMTLGLNSGFTAFTASKKPILN</sequence>
<keyword evidence="3" id="KW-0378">Hydrolase</keyword>
<accession>A0A8J2PMQ9</accession>
<organism evidence="7 8">
    <name type="scientific">Allacma fusca</name>
    <dbReference type="NCBI Taxonomy" id="39272"/>
    <lineage>
        <taxon>Eukaryota</taxon>
        <taxon>Metazoa</taxon>
        <taxon>Ecdysozoa</taxon>
        <taxon>Arthropoda</taxon>
        <taxon>Hexapoda</taxon>
        <taxon>Collembola</taxon>
        <taxon>Symphypleona</taxon>
        <taxon>Sminthuridae</taxon>
        <taxon>Allacma</taxon>
    </lineage>
</organism>
<evidence type="ECO:0000256" key="1">
    <source>
        <dbReference type="ARBA" id="ARBA00005964"/>
    </source>
</evidence>
<feature type="signal peptide" evidence="5">
    <location>
        <begin position="1"/>
        <end position="19"/>
    </location>
</feature>
<proteinExistence type="inferred from homology"/>
<keyword evidence="2" id="KW-0719">Serine esterase</keyword>
<comment type="caution">
    <text evidence="7">The sequence shown here is derived from an EMBL/GenBank/DDBJ whole genome shotgun (WGS) entry which is preliminary data.</text>
</comment>
<evidence type="ECO:0000259" key="6">
    <source>
        <dbReference type="Pfam" id="PF00135"/>
    </source>
</evidence>
<dbReference type="InterPro" id="IPR002018">
    <property type="entry name" value="CarbesteraseB"/>
</dbReference>